<reference evidence="3" key="1">
    <citation type="journal article" date="2023" name="Mol. Phylogenet. Evol.">
        <title>Genome-scale phylogeny and comparative genomics of the fungal order Sordariales.</title>
        <authorList>
            <person name="Hensen N."/>
            <person name="Bonometti L."/>
            <person name="Westerberg I."/>
            <person name="Brannstrom I.O."/>
            <person name="Guillou S."/>
            <person name="Cros-Aarteil S."/>
            <person name="Calhoun S."/>
            <person name="Haridas S."/>
            <person name="Kuo A."/>
            <person name="Mondo S."/>
            <person name="Pangilinan J."/>
            <person name="Riley R."/>
            <person name="LaButti K."/>
            <person name="Andreopoulos B."/>
            <person name="Lipzen A."/>
            <person name="Chen C."/>
            <person name="Yan M."/>
            <person name="Daum C."/>
            <person name="Ng V."/>
            <person name="Clum A."/>
            <person name="Steindorff A."/>
            <person name="Ohm R.A."/>
            <person name="Martin F."/>
            <person name="Silar P."/>
            <person name="Natvig D.O."/>
            <person name="Lalanne C."/>
            <person name="Gautier V."/>
            <person name="Ament-Velasquez S.L."/>
            <person name="Kruys A."/>
            <person name="Hutchinson M.I."/>
            <person name="Powell A.J."/>
            <person name="Barry K."/>
            <person name="Miller A.N."/>
            <person name="Grigoriev I.V."/>
            <person name="Debuchy R."/>
            <person name="Gladieux P."/>
            <person name="Hiltunen Thoren M."/>
            <person name="Johannesson H."/>
        </authorList>
    </citation>
    <scope>NUCLEOTIDE SEQUENCE</scope>
    <source>
        <strain evidence="3">FGSC 1904</strain>
    </source>
</reference>
<feature type="region of interest" description="Disordered" evidence="1">
    <location>
        <begin position="28"/>
        <end position="57"/>
    </location>
</feature>
<name>A0AAE0U655_SORBR</name>
<protein>
    <submittedName>
        <fullName evidence="3">Uncharacterized protein</fullName>
    </submittedName>
</protein>
<comment type="caution">
    <text evidence="3">The sequence shown here is derived from an EMBL/GenBank/DDBJ whole genome shotgun (WGS) entry which is preliminary data.</text>
</comment>
<evidence type="ECO:0000256" key="1">
    <source>
        <dbReference type="SAM" id="MobiDB-lite"/>
    </source>
</evidence>
<organism evidence="3 4">
    <name type="scientific">Sordaria brevicollis</name>
    <dbReference type="NCBI Taxonomy" id="83679"/>
    <lineage>
        <taxon>Eukaryota</taxon>
        <taxon>Fungi</taxon>
        <taxon>Dikarya</taxon>
        <taxon>Ascomycota</taxon>
        <taxon>Pezizomycotina</taxon>
        <taxon>Sordariomycetes</taxon>
        <taxon>Sordariomycetidae</taxon>
        <taxon>Sordariales</taxon>
        <taxon>Sordariaceae</taxon>
        <taxon>Sordaria</taxon>
    </lineage>
</organism>
<gene>
    <name evidence="3" type="ORF">B0T20DRAFT_54958</name>
</gene>
<keyword evidence="2" id="KW-0732">Signal</keyword>
<keyword evidence="4" id="KW-1185">Reference proteome</keyword>
<sequence>MHLPTLLTTLTTLGLATLASAAAVDTTTSVPTGCQSSGPSNTCSASSASVSTTNTDADKPQTLKEYIHSLEAKHAANNSTSTSTTGSEARNAQAHVSGLKAYEVPMCCMNGCEFCSSKICGPGSYCIDMPFYSCCSTIILWDTEKDEMLDAFTTEGEFASLFN</sequence>
<evidence type="ECO:0000256" key="2">
    <source>
        <dbReference type="SAM" id="SignalP"/>
    </source>
</evidence>
<dbReference type="Proteomes" id="UP001281003">
    <property type="component" value="Unassembled WGS sequence"/>
</dbReference>
<proteinExistence type="predicted"/>
<evidence type="ECO:0000313" key="3">
    <source>
        <dbReference type="EMBL" id="KAK3392391.1"/>
    </source>
</evidence>
<accession>A0AAE0U655</accession>
<feature type="compositionally biased region" description="Low complexity" evidence="1">
    <location>
        <begin position="28"/>
        <end position="55"/>
    </location>
</feature>
<dbReference type="AlphaFoldDB" id="A0AAE0U655"/>
<dbReference type="EMBL" id="JAUTDP010000011">
    <property type="protein sequence ID" value="KAK3392391.1"/>
    <property type="molecule type" value="Genomic_DNA"/>
</dbReference>
<feature type="chain" id="PRO_5041956951" evidence="2">
    <location>
        <begin position="22"/>
        <end position="163"/>
    </location>
</feature>
<reference evidence="3" key="2">
    <citation type="submission" date="2023-07" db="EMBL/GenBank/DDBJ databases">
        <authorList>
            <consortium name="Lawrence Berkeley National Laboratory"/>
            <person name="Haridas S."/>
            <person name="Hensen N."/>
            <person name="Bonometti L."/>
            <person name="Westerberg I."/>
            <person name="Brannstrom I.O."/>
            <person name="Guillou S."/>
            <person name="Cros-Aarteil S."/>
            <person name="Calhoun S."/>
            <person name="Kuo A."/>
            <person name="Mondo S."/>
            <person name="Pangilinan J."/>
            <person name="Riley R."/>
            <person name="LaButti K."/>
            <person name="Andreopoulos B."/>
            <person name="Lipzen A."/>
            <person name="Chen C."/>
            <person name="Yanf M."/>
            <person name="Daum C."/>
            <person name="Ng V."/>
            <person name="Clum A."/>
            <person name="Steindorff A."/>
            <person name="Ohm R."/>
            <person name="Martin F."/>
            <person name="Silar P."/>
            <person name="Natvig D."/>
            <person name="Lalanne C."/>
            <person name="Gautier V."/>
            <person name="Ament-velasquez S.L."/>
            <person name="Kruys A."/>
            <person name="Hutchinson M.I."/>
            <person name="Powell A.J."/>
            <person name="Barry K."/>
            <person name="Miller A.N."/>
            <person name="Grigoriev I.V."/>
            <person name="Debuchy R."/>
            <person name="Gladieux P."/>
            <person name="Thoren M.H."/>
            <person name="Johannesson H."/>
        </authorList>
    </citation>
    <scope>NUCLEOTIDE SEQUENCE</scope>
    <source>
        <strain evidence="3">FGSC 1904</strain>
    </source>
</reference>
<feature type="signal peptide" evidence="2">
    <location>
        <begin position="1"/>
        <end position="21"/>
    </location>
</feature>
<evidence type="ECO:0000313" key="4">
    <source>
        <dbReference type="Proteomes" id="UP001281003"/>
    </source>
</evidence>